<organism evidence="2 3">
    <name type="scientific">Cylindrobasidium torrendii FP15055 ss-10</name>
    <dbReference type="NCBI Taxonomy" id="1314674"/>
    <lineage>
        <taxon>Eukaryota</taxon>
        <taxon>Fungi</taxon>
        <taxon>Dikarya</taxon>
        <taxon>Basidiomycota</taxon>
        <taxon>Agaricomycotina</taxon>
        <taxon>Agaricomycetes</taxon>
        <taxon>Agaricomycetidae</taxon>
        <taxon>Agaricales</taxon>
        <taxon>Marasmiineae</taxon>
        <taxon>Physalacriaceae</taxon>
        <taxon>Cylindrobasidium</taxon>
    </lineage>
</organism>
<evidence type="ECO:0000313" key="3">
    <source>
        <dbReference type="Proteomes" id="UP000054007"/>
    </source>
</evidence>
<dbReference type="OrthoDB" id="298344at2759"/>
<name>A0A0D7BXI1_9AGAR</name>
<keyword evidence="3" id="KW-1185">Reference proteome</keyword>
<feature type="region of interest" description="Disordered" evidence="1">
    <location>
        <begin position="1"/>
        <end position="36"/>
    </location>
</feature>
<dbReference type="EMBL" id="KN880431">
    <property type="protein sequence ID" value="KIY74346.1"/>
    <property type="molecule type" value="Genomic_DNA"/>
</dbReference>
<reference evidence="2 3" key="1">
    <citation type="journal article" date="2015" name="Fungal Genet. Biol.">
        <title>Evolution of novel wood decay mechanisms in Agaricales revealed by the genome sequences of Fistulina hepatica and Cylindrobasidium torrendii.</title>
        <authorList>
            <person name="Floudas D."/>
            <person name="Held B.W."/>
            <person name="Riley R."/>
            <person name="Nagy L.G."/>
            <person name="Koehler G."/>
            <person name="Ransdell A.S."/>
            <person name="Younus H."/>
            <person name="Chow J."/>
            <person name="Chiniquy J."/>
            <person name="Lipzen A."/>
            <person name="Tritt A."/>
            <person name="Sun H."/>
            <person name="Haridas S."/>
            <person name="LaButti K."/>
            <person name="Ohm R.A."/>
            <person name="Kues U."/>
            <person name="Blanchette R.A."/>
            <person name="Grigoriev I.V."/>
            <person name="Minto R.E."/>
            <person name="Hibbett D.S."/>
        </authorList>
    </citation>
    <scope>NUCLEOTIDE SEQUENCE [LARGE SCALE GENOMIC DNA]</scope>
    <source>
        <strain evidence="2 3">FP15055 ss-10</strain>
    </source>
</reference>
<dbReference type="Proteomes" id="UP000054007">
    <property type="component" value="Unassembled WGS sequence"/>
</dbReference>
<feature type="region of interest" description="Disordered" evidence="1">
    <location>
        <begin position="53"/>
        <end position="142"/>
    </location>
</feature>
<gene>
    <name evidence="2" type="ORF">CYLTODRAFT_439259</name>
</gene>
<evidence type="ECO:0000313" key="2">
    <source>
        <dbReference type="EMBL" id="KIY74346.1"/>
    </source>
</evidence>
<evidence type="ECO:0008006" key="4">
    <source>
        <dbReference type="Google" id="ProtNLM"/>
    </source>
</evidence>
<feature type="region of interest" description="Disordered" evidence="1">
    <location>
        <begin position="242"/>
        <end position="266"/>
    </location>
</feature>
<accession>A0A0D7BXI1</accession>
<evidence type="ECO:0000256" key="1">
    <source>
        <dbReference type="SAM" id="MobiDB-lite"/>
    </source>
</evidence>
<dbReference type="STRING" id="1314674.A0A0D7BXI1"/>
<dbReference type="AlphaFoldDB" id="A0A0D7BXI1"/>
<protein>
    <recommendedName>
        <fullName evidence="4">Zinc-finger domain-containing protein</fullName>
    </recommendedName>
</protein>
<sequence>MSSSSRPHFKRVAVEIPPSPLHGRKPASSVMSPEQSLGHNALTASFKQVYVEIPPSPFHRRPSTSKKHADSDQPASSSILRRPESFKQVYVEIPPSHLHRPRSMPVKSTMKENLQTKPSSKRKVVDDSVKPGGSKKPRTCDKSTPFEAEVEVELVICHQCRRKKDPNESVRCTFMKSATKQCPLNYCATCLAKYGSDIQGIKRTSESAGHCNAPYSFKCFRCQGACGCWRCRKIREDSAQPIDKDNAAAEATPSVETPPPIVPAKPAPKLKPIPKLSWRPVPVDISVNDTEDRILVYEFCMRFAPDAGMSKALQELAYITGETHADKDSMIPWISDLSLKSILTWMLDVILGEEADPADTTALKSAIQQMKKSAGNLARMEAALNALPPRFALPDPLPPPANAVPIVSRTTRNIREPEAGRVLVTAQCVPIVLCLAQRILGYEVVRVELENGVQRAKDQGRQKIDAARLERERFEKIKEATSDAAELKTKRAKHKQVLETLDCALKVAQHDGTLRTGPLGTDHEGRKYWALSPGPLDRHYAKAVLDYYSEPSGRLPKRGRGKTWKDVAEPPDWSAIVAVWGKPPNDAVLDESVKNDEERWWMFTDGEQVGKLAAWLTAVDEHENGVDSKKMKGLVDDLKMHATLLTWRASLET</sequence>
<feature type="compositionally biased region" description="Pro residues" evidence="1">
    <location>
        <begin position="256"/>
        <end position="266"/>
    </location>
</feature>
<proteinExistence type="predicted"/>